<dbReference type="PANTHER" id="PTHR38462:SF1">
    <property type="entry name" value="YPRB RIBONUCLEASE H-LIKE DOMAIN-CONTAINING PROTEIN"/>
    <property type="match status" value="1"/>
</dbReference>
<feature type="domain" description="YprB ribonuclease H-like" evidence="2">
    <location>
        <begin position="105"/>
        <end position="273"/>
    </location>
</feature>
<dbReference type="InterPro" id="IPR038720">
    <property type="entry name" value="YprB_RNase_H-like_dom"/>
</dbReference>
<feature type="region of interest" description="Disordered" evidence="1">
    <location>
        <begin position="412"/>
        <end position="432"/>
    </location>
</feature>
<dbReference type="Pfam" id="PF13482">
    <property type="entry name" value="RNase_H_2"/>
    <property type="match status" value="1"/>
</dbReference>
<dbReference type="OrthoDB" id="9790530at2"/>
<name>A0A1B3XQH2_9BACI</name>
<evidence type="ECO:0000313" key="4">
    <source>
        <dbReference type="Proteomes" id="UP000077926"/>
    </source>
</evidence>
<dbReference type="InterPro" id="IPR036397">
    <property type="entry name" value="RNaseH_sf"/>
</dbReference>
<dbReference type="KEGG" id="bmur:ABE28_014000"/>
<dbReference type="RefSeq" id="WP_064462951.1">
    <property type="nucleotide sequence ID" value="NZ_CP017080.1"/>
</dbReference>
<dbReference type="Proteomes" id="UP000077926">
    <property type="component" value="Chromosome"/>
</dbReference>
<evidence type="ECO:0000256" key="1">
    <source>
        <dbReference type="SAM" id="MobiDB-lite"/>
    </source>
</evidence>
<reference evidence="3 4" key="1">
    <citation type="submission" date="2016-08" db="EMBL/GenBank/DDBJ databases">
        <title>Complete genome sequence of Bacillus muralis G25-68, a strain with toxicity to nematodes.</title>
        <authorList>
            <person name="Zheng Z."/>
        </authorList>
    </citation>
    <scope>NUCLEOTIDE SEQUENCE [LARGE SCALE GENOMIC DNA]</scope>
    <source>
        <strain evidence="3 4">G25-68</strain>
    </source>
</reference>
<dbReference type="EMBL" id="CP017080">
    <property type="protein sequence ID" value="AOH55466.1"/>
    <property type="molecule type" value="Genomic_DNA"/>
</dbReference>
<evidence type="ECO:0000313" key="3">
    <source>
        <dbReference type="EMBL" id="AOH55466.1"/>
    </source>
</evidence>
<dbReference type="InterPro" id="IPR012337">
    <property type="entry name" value="RNaseH-like_sf"/>
</dbReference>
<evidence type="ECO:0000259" key="2">
    <source>
        <dbReference type="Pfam" id="PF13482"/>
    </source>
</evidence>
<gene>
    <name evidence="3" type="ORF">ABE28_014000</name>
</gene>
<dbReference type="GO" id="GO:0003676">
    <property type="term" value="F:nucleic acid binding"/>
    <property type="evidence" value="ECO:0007669"/>
    <property type="project" value="InterPro"/>
</dbReference>
<organism evidence="3 4">
    <name type="scientific">Peribacillus muralis</name>
    <dbReference type="NCBI Taxonomy" id="264697"/>
    <lineage>
        <taxon>Bacteria</taxon>
        <taxon>Bacillati</taxon>
        <taxon>Bacillota</taxon>
        <taxon>Bacilli</taxon>
        <taxon>Bacillales</taxon>
        <taxon>Bacillaceae</taxon>
        <taxon>Peribacillus</taxon>
    </lineage>
</organism>
<accession>A0A1B3XQH2</accession>
<dbReference type="STRING" id="264697.ABE28_014000"/>
<keyword evidence="4" id="KW-1185">Reference proteome</keyword>
<sequence>MSLKNKLNRMKKHMNLEPATHSLPVAKNAGTGKDIPYLDKWLEDDTVSYHFDDDYCFIREVRYPLNHEHGIYAFSELKKIVKEWNQTPLSHPLSTKGRKSEELFFFDTETTGLGGGAGNTIFLLGYAYIEGEEVVVKQHILREPGSEIPLYQSFLESINYETLVTYNGKSFDWPQLKTRHTLIKEHVPKLPEFGHFDLYHASRRLWKNKLERVKLSAVETDILGVHRKDDIPGYLAPMIYFDFVERKNPEILFGIMKHNEMDVLSLITLYIHLSRKILQMDGYTEESMEIARWLDYLGKKQESVDAYEKILAAGNEEDRIIAGHALAFQKKKQKQYNEALEIWREVALKGQVQLRIAASIECAKLYEHQFKDIPNAIECSLAAQQEMKGEELGLPSKRKQIELEKRIHRLEQKKKSNDIANGARKSAMPISE</sequence>
<dbReference type="SUPFAM" id="SSF53098">
    <property type="entry name" value="Ribonuclease H-like"/>
    <property type="match status" value="1"/>
</dbReference>
<dbReference type="PANTHER" id="PTHR38462">
    <property type="entry name" value="EXONUCLEASE-LIKE PROTEIN"/>
    <property type="match status" value="1"/>
</dbReference>
<proteinExistence type="predicted"/>
<dbReference type="Gene3D" id="3.30.420.10">
    <property type="entry name" value="Ribonuclease H-like superfamily/Ribonuclease H"/>
    <property type="match status" value="1"/>
</dbReference>
<protein>
    <recommendedName>
        <fullName evidence="2">YprB ribonuclease H-like domain-containing protein</fullName>
    </recommendedName>
</protein>
<dbReference type="AlphaFoldDB" id="A0A1B3XQH2"/>